<dbReference type="GO" id="GO:0007464">
    <property type="term" value="P:R3/R4 cell fate commitment"/>
    <property type="evidence" value="ECO:0007669"/>
    <property type="project" value="UniProtKB-ARBA"/>
</dbReference>
<dbReference type="GO" id="GO:0035167">
    <property type="term" value="P:larval lymph gland hemopoiesis"/>
    <property type="evidence" value="ECO:0007669"/>
    <property type="project" value="UniProtKB-ARBA"/>
</dbReference>
<keyword evidence="3" id="KW-0221">Differentiation</keyword>
<feature type="compositionally biased region" description="Low complexity" evidence="9">
    <location>
        <begin position="173"/>
        <end position="190"/>
    </location>
</feature>
<organism evidence="11 12">
    <name type="scientific">Diaphorina citri</name>
    <name type="common">Asian citrus psyllid</name>
    <dbReference type="NCBI Taxonomy" id="121845"/>
    <lineage>
        <taxon>Eukaryota</taxon>
        <taxon>Metazoa</taxon>
        <taxon>Ecdysozoa</taxon>
        <taxon>Arthropoda</taxon>
        <taxon>Hexapoda</taxon>
        <taxon>Insecta</taxon>
        <taxon>Pterygota</taxon>
        <taxon>Neoptera</taxon>
        <taxon>Paraneoptera</taxon>
        <taxon>Hemiptera</taxon>
        <taxon>Sternorrhyncha</taxon>
        <taxon>Psylloidea</taxon>
        <taxon>Psyllidae</taxon>
        <taxon>Diaphorininae</taxon>
        <taxon>Diaphorina</taxon>
    </lineage>
</organism>
<evidence type="ECO:0000259" key="10">
    <source>
        <dbReference type="PROSITE" id="PS50097"/>
    </source>
</evidence>
<dbReference type="PROSITE" id="PS50097">
    <property type="entry name" value="BTB"/>
    <property type="match status" value="1"/>
</dbReference>
<dbReference type="PaxDb" id="121845-A0A1S3D5C3"/>
<dbReference type="Gene3D" id="3.30.710.10">
    <property type="entry name" value="Potassium Channel Kv1.1, Chain A"/>
    <property type="match status" value="1"/>
</dbReference>
<keyword evidence="11" id="KW-1185">Reference proteome</keyword>
<feature type="compositionally biased region" description="Basic and acidic residues" evidence="9">
    <location>
        <begin position="227"/>
        <end position="239"/>
    </location>
</feature>
<dbReference type="Proteomes" id="UP000079169">
    <property type="component" value="Unplaced"/>
</dbReference>
<name>A0A1S3D5C3_DIACI</name>
<dbReference type="GO" id="GO:0045476">
    <property type="term" value="P:nurse cell apoptotic process"/>
    <property type="evidence" value="ECO:0007669"/>
    <property type="project" value="UniProtKB-ARBA"/>
</dbReference>
<dbReference type="PANTHER" id="PTHR23110">
    <property type="entry name" value="BTB DOMAIN TRANSCRIPTION FACTOR"/>
    <property type="match status" value="1"/>
</dbReference>
<evidence type="ECO:0000256" key="4">
    <source>
        <dbReference type="ARBA" id="ARBA00022902"/>
    </source>
</evidence>
<keyword evidence="7" id="KW-0539">Nucleus</keyword>
<evidence type="ECO:0000256" key="2">
    <source>
        <dbReference type="ARBA" id="ARBA00022473"/>
    </source>
</evidence>
<evidence type="ECO:0000256" key="9">
    <source>
        <dbReference type="SAM" id="MobiDB-lite"/>
    </source>
</evidence>
<evidence type="ECO:0000313" key="13">
    <source>
        <dbReference type="RefSeq" id="XP_026681236.1"/>
    </source>
</evidence>
<feature type="region of interest" description="Disordered" evidence="9">
    <location>
        <begin position="122"/>
        <end position="264"/>
    </location>
</feature>
<dbReference type="GeneID" id="103511768"/>
<accession>A0A1S3D5C3</accession>
<dbReference type="RefSeq" id="XP_026681236.1">
    <property type="nucleotide sequence ID" value="XM_026825435.1"/>
</dbReference>
<proteinExistence type="predicted"/>
<comment type="subcellular location">
    <subcellularLocation>
        <location evidence="1">Nucleus</location>
    </subcellularLocation>
</comment>
<comment type="function">
    <text evidence="8">Putative transcription factor required for axon growth and guidance in the central and peripheral nervous systems. Repels CNS axons away from the midline by promoting the expression of the midline repellent sli and its receptor robo.</text>
</comment>
<dbReference type="GO" id="GO:0048813">
    <property type="term" value="P:dendrite morphogenesis"/>
    <property type="evidence" value="ECO:0007669"/>
    <property type="project" value="UniProtKB-ARBA"/>
</dbReference>
<dbReference type="InterPro" id="IPR051095">
    <property type="entry name" value="Dros_DevTransReg"/>
</dbReference>
<evidence type="ECO:0000256" key="8">
    <source>
        <dbReference type="ARBA" id="ARBA00037382"/>
    </source>
</evidence>
<feature type="compositionally biased region" description="Polar residues" evidence="9">
    <location>
        <begin position="132"/>
        <end position="147"/>
    </location>
</feature>
<dbReference type="AlphaFoldDB" id="A0A1S3D5C3"/>
<evidence type="ECO:0000313" key="11">
    <source>
        <dbReference type="Proteomes" id="UP000079169"/>
    </source>
</evidence>
<dbReference type="GO" id="GO:0016199">
    <property type="term" value="P:axon midline choice point recognition"/>
    <property type="evidence" value="ECO:0007669"/>
    <property type="project" value="UniProtKB-ARBA"/>
</dbReference>
<dbReference type="PANTHER" id="PTHR23110:SF111">
    <property type="entry name" value="LONGITUDINALS LACKING PROTEIN, ISOFORMS F_I_K_T"/>
    <property type="match status" value="1"/>
</dbReference>
<evidence type="ECO:0000313" key="12">
    <source>
        <dbReference type="RefSeq" id="XP_008474727.1"/>
    </source>
</evidence>
<dbReference type="SMART" id="SM00225">
    <property type="entry name" value="BTB"/>
    <property type="match status" value="1"/>
</dbReference>
<dbReference type="CDD" id="cd18315">
    <property type="entry name" value="BTB_POZ_BAB-like"/>
    <property type="match status" value="1"/>
</dbReference>
<sequence>MDQQFRLKWNNHCNTLLQVFGNLLKTETLVDCTIGADGQYLKAHKVVVSACSPYFQSLFTEHFDKHPIIILKDIKFTELQSMIDYMYEGEVNISQDQLPSFLKAAASIQLKGLTQNVKAETPLENAAKPLPQLNSARQSGGLLSNGQMPGGLPLNVELEEGQQRKKRKMDTHPPSSASSSPSLVPDLVVPNVILDVPGENNGSGGGGNTPNGQSQGAGGNNGQNNDNMKKEPSEYSGRSDDEEEDGISHDGKSRELLGWMAKMA</sequence>
<evidence type="ECO:0000256" key="5">
    <source>
        <dbReference type="ARBA" id="ARBA00023015"/>
    </source>
</evidence>
<evidence type="ECO:0000256" key="6">
    <source>
        <dbReference type="ARBA" id="ARBA00023163"/>
    </source>
</evidence>
<dbReference type="STRING" id="121845.A0A1S3D5C3"/>
<keyword evidence="4" id="KW-0524">Neurogenesis</keyword>
<evidence type="ECO:0000256" key="1">
    <source>
        <dbReference type="ARBA" id="ARBA00004123"/>
    </source>
</evidence>
<dbReference type="InterPro" id="IPR011333">
    <property type="entry name" value="SKP1/BTB/POZ_sf"/>
</dbReference>
<dbReference type="InterPro" id="IPR000210">
    <property type="entry name" value="BTB/POZ_dom"/>
</dbReference>
<keyword evidence="6" id="KW-0804">Transcription</keyword>
<gene>
    <name evidence="12 13" type="primary">LOC103511768</name>
</gene>
<feature type="compositionally biased region" description="Basic and acidic residues" evidence="9">
    <location>
        <begin position="246"/>
        <end position="255"/>
    </location>
</feature>
<evidence type="ECO:0000256" key="7">
    <source>
        <dbReference type="ARBA" id="ARBA00023242"/>
    </source>
</evidence>
<feature type="compositionally biased region" description="Gly residues" evidence="9">
    <location>
        <begin position="201"/>
        <end position="221"/>
    </location>
</feature>
<dbReference type="SUPFAM" id="SSF54695">
    <property type="entry name" value="POZ domain"/>
    <property type="match status" value="1"/>
</dbReference>
<evidence type="ECO:0000256" key="3">
    <source>
        <dbReference type="ARBA" id="ARBA00022782"/>
    </source>
</evidence>
<protein>
    <submittedName>
        <fullName evidence="12">Longitudinals lacking protein, isoforms H/M/V isoform X1</fullName>
    </submittedName>
    <submittedName>
        <fullName evidence="13">Longitudinals lacking protein, isoforms H/M/V isoform X2</fullName>
    </submittedName>
</protein>
<reference evidence="12 13" key="1">
    <citation type="submission" date="2025-04" db="UniProtKB">
        <authorList>
            <consortium name="RefSeq"/>
        </authorList>
    </citation>
    <scope>IDENTIFICATION</scope>
</reference>
<dbReference type="GO" id="GO:0006357">
    <property type="term" value="P:regulation of transcription by RNA polymerase II"/>
    <property type="evidence" value="ECO:0007669"/>
    <property type="project" value="TreeGrafter"/>
</dbReference>
<keyword evidence="5" id="KW-0805">Transcription regulation</keyword>
<feature type="domain" description="BTB" evidence="10">
    <location>
        <begin position="30"/>
        <end position="95"/>
    </location>
</feature>
<dbReference type="Pfam" id="PF00651">
    <property type="entry name" value="BTB"/>
    <property type="match status" value="1"/>
</dbReference>
<dbReference type="KEGG" id="dci:103511768"/>
<dbReference type="GO" id="GO:0007526">
    <property type="term" value="P:larval somatic muscle development"/>
    <property type="evidence" value="ECO:0007669"/>
    <property type="project" value="UniProtKB-ARBA"/>
</dbReference>
<keyword evidence="2" id="KW-0217">Developmental protein</keyword>
<dbReference type="GO" id="GO:0008406">
    <property type="term" value="P:gonad development"/>
    <property type="evidence" value="ECO:0007669"/>
    <property type="project" value="UniProtKB-ARBA"/>
</dbReference>
<dbReference type="GO" id="GO:0045467">
    <property type="term" value="P:R7 cell development"/>
    <property type="evidence" value="ECO:0007669"/>
    <property type="project" value="UniProtKB-ARBA"/>
</dbReference>
<dbReference type="GO" id="GO:0005634">
    <property type="term" value="C:nucleus"/>
    <property type="evidence" value="ECO:0007669"/>
    <property type="project" value="UniProtKB-SubCell"/>
</dbReference>
<dbReference type="RefSeq" id="XP_008474727.1">
    <property type="nucleotide sequence ID" value="XM_008476505.3"/>
</dbReference>